<organism evidence="1">
    <name type="scientific">Anguilla anguilla</name>
    <name type="common">European freshwater eel</name>
    <name type="synonym">Muraena anguilla</name>
    <dbReference type="NCBI Taxonomy" id="7936"/>
    <lineage>
        <taxon>Eukaryota</taxon>
        <taxon>Metazoa</taxon>
        <taxon>Chordata</taxon>
        <taxon>Craniata</taxon>
        <taxon>Vertebrata</taxon>
        <taxon>Euteleostomi</taxon>
        <taxon>Actinopterygii</taxon>
        <taxon>Neopterygii</taxon>
        <taxon>Teleostei</taxon>
        <taxon>Anguilliformes</taxon>
        <taxon>Anguillidae</taxon>
        <taxon>Anguilla</taxon>
    </lineage>
</organism>
<accession>A0A0E9SHW3</accession>
<protein>
    <submittedName>
        <fullName evidence="1">Uncharacterized protein</fullName>
    </submittedName>
</protein>
<reference evidence="1" key="2">
    <citation type="journal article" date="2015" name="Fish Shellfish Immunol.">
        <title>Early steps in the European eel (Anguilla anguilla)-Vibrio vulnificus interaction in the gills: Role of the RtxA13 toxin.</title>
        <authorList>
            <person name="Callol A."/>
            <person name="Pajuelo D."/>
            <person name="Ebbesson L."/>
            <person name="Teles M."/>
            <person name="MacKenzie S."/>
            <person name="Amaro C."/>
        </authorList>
    </citation>
    <scope>NUCLEOTIDE SEQUENCE</scope>
</reference>
<reference evidence="1" key="1">
    <citation type="submission" date="2014-11" db="EMBL/GenBank/DDBJ databases">
        <authorList>
            <person name="Amaro Gonzalez C."/>
        </authorList>
    </citation>
    <scope>NUCLEOTIDE SEQUENCE</scope>
</reference>
<sequence length="11" mass="1384">MIRKVVQLYSF</sequence>
<name>A0A0E9SHW3_ANGAN</name>
<evidence type="ECO:0000313" key="1">
    <source>
        <dbReference type="EMBL" id="JAH40832.1"/>
    </source>
</evidence>
<dbReference type="EMBL" id="GBXM01067745">
    <property type="protein sequence ID" value="JAH40832.1"/>
    <property type="molecule type" value="Transcribed_RNA"/>
</dbReference>
<proteinExistence type="predicted"/>